<dbReference type="InterPro" id="IPR020605">
    <property type="entry name" value="Octanoyltransferase_CS"/>
</dbReference>
<evidence type="ECO:0000256" key="4">
    <source>
        <dbReference type="ARBA" id="ARBA00023315"/>
    </source>
</evidence>
<dbReference type="Proteomes" id="UP000198461">
    <property type="component" value="Unassembled WGS sequence"/>
</dbReference>
<comment type="similarity">
    <text evidence="6">Belongs to the LipB family.</text>
</comment>
<dbReference type="SUPFAM" id="SSF55681">
    <property type="entry name" value="Class II aaRS and biotin synthetases"/>
    <property type="match status" value="1"/>
</dbReference>
<evidence type="ECO:0000313" key="9">
    <source>
        <dbReference type="Proteomes" id="UP000198461"/>
    </source>
</evidence>
<organism evidence="8 9">
    <name type="scientific">Sulfurivirga caldicuralii</name>
    <dbReference type="NCBI Taxonomy" id="364032"/>
    <lineage>
        <taxon>Bacteria</taxon>
        <taxon>Pseudomonadati</taxon>
        <taxon>Pseudomonadota</taxon>
        <taxon>Gammaproteobacteria</taxon>
        <taxon>Thiotrichales</taxon>
        <taxon>Piscirickettsiaceae</taxon>
        <taxon>Sulfurivirga</taxon>
    </lineage>
</organism>
<keyword evidence="9" id="KW-1185">Reference proteome</keyword>
<dbReference type="GO" id="GO:0033819">
    <property type="term" value="F:lipoyl(octanoyl) transferase activity"/>
    <property type="evidence" value="ECO:0007669"/>
    <property type="project" value="UniProtKB-EC"/>
</dbReference>
<keyword evidence="2 6" id="KW-0963">Cytoplasm</keyword>
<feature type="binding site" evidence="6">
    <location>
        <begin position="149"/>
        <end position="151"/>
    </location>
    <ligand>
        <name>substrate</name>
    </ligand>
</feature>
<dbReference type="GO" id="GO:0005737">
    <property type="term" value="C:cytoplasm"/>
    <property type="evidence" value="ECO:0007669"/>
    <property type="project" value="UniProtKB-SubCell"/>
</dbReference>
<protein>
    <recommendedName>
        <fullName evidence="6">Octanoyltransferase</fullName>
        <ecNumber evidence="6">2.3.1.181</ecNumber>
    </recommendedName>
    <alternativeName>
        <fullName evidence="6">Lipoate-protein ligase B</fullName>
    </alternativeName>
    <alternativeName>
        <fullName evidence="6">Lipoyl/octanoyl transferase</fullName>
    </alternativeName>
    <alternativeName>
        <fullName evidence="6">Octanoyl-[acyl-carrier-protein]-protein N-octanoyltransferase</fullName>
    </alternativeName>
</protein>
<dbReference type="CDD" id="cd16444">
    <property type="entry name" value="LipB"/>
    <property type="match status" value="1"/>
</dbReference>
<evidence type="ECO:0000313" key="8">
    <source>
        <dbReference type="EMBL" id="SIN83377.1"/>
    </source>
</evidence>
<sequence>MAELIVRVLGQRPYEPTWSAMKAFTYDRNHTTPDEVWLVQHPPVFTQGLNGKPEHLLNPGDIPVVQTDRGGQVTYHGPGQWILYPLLDLKRAQLEARHFVHSLEQGLIDYLATRSIDAHARDDAPGVYVGAAKLASLGLKVTRKGCYHGIALNVDMDLSPFTRINPCGLTQQPMTQLADLVTPLPEPDALLHDWLACTLAASGYKPERITWIDEAESKTPARSAGVC</sequence>
<name>A0A1N6EK86_9GAMM</name>
<evidence type="ECO:0000256" key="5">
    <source>
        <dbReference type="ARBA" id="ARBA00024732"/>
    </source>
</evidence>
<dbReference type="NCBIfam" id="TIGR00214">
    <property type="entry name" value="lipB"/>
    <property type="match status" value="1"/>
</dbReference>
<dbReference type="RefSeq" id="WP_084188210.1">
    <property type="nucleotide sequence ID" value="NZ_FSRE01000002.1"/>
</dbReference>
<keyword evidence="3 6" id="KW-0808">Transferase</keyword>
<gene>
    <name evidence="6" type="primary">lipB</name>
    <name evidence="8" type="ORF">SAMN05443662_0647</name>
</gene>
<dbReference type="STRING" id="364032.SAMN05443662_0647"/>
<evidence type="ECO:0000256" key="6">
    <source>
        <dbReference type="HAMAP-Rule" id="MF_00013"/>
    </source>
</evidence>
<comment type="miscellaneous">
    <text evidence="6">In the reaction, the free carboxyl group of octanoic acid is attached via an amide linkage to the epsilon-amino group of a specific lysine residue of lipoyl domains of lipoate-dependent enzymes.</text>
</comment>
<dbReference type="NCBIfam" id="NF010922">
    <property type="entry name" value="PRK14342.1"/>
    <property type="match status" value="1"/>
</dbReference>
<dbReference type="FunFam" id="3.30.930.10:FF:000020">
    <property type="entry name" value="Octanoyltransferase"/>
    <property type="match status" value="1"/>
</dbReference>
<accession>A0A1N6EK86</accession>
<dbReference type="GO" id="GO:0009249">
    <property type="term" value="P:protein lipoylation"/>
    <property type="evidence" value="ECO:0007669"/>
    <property type="project" value="InterPro"/>
</dbReference>
<keyword evidence="4 6" id="KW-0012">Acyltransferase</keyword>
<dbReference type="EC" id="2.3.1.181" evidence="6"/>
<dbReference type="UniPathway" id="UPA00538">
    <property type="reaction ID" value="UER00592"/>
</dbReference>
<dbReference type="PROSITE" id="PS01313">
    <property type="entry name" value="LIPB"/>
    <property type="match status" value="1"/>
</dbReference>
<feature type="site" description="Lowers pKa of active site Cys" evidence="6">
    <location>
        <position position="133"/>
    </location>
</feature>
<dbReference type="OrthoDB" id="9787061at2"/>
<dbReference type="PANTHER" id="PTHR10993">
    <property type="entry name" value="OCTANOYLTRANSFERASE"/>
    <property type="match status" value="1"/>
</dbReference>
<dbReference type="Gene3D" id="3.30.930.10">
    <property type="entry name" value="Bira Bifunctional Protein, Domain 2"/>
    <property type="match status" value="1"/>
</dbReference>
<dbReference type="PANTHER" id="PTHR10993:SF7">
    <property type="entry name" value="LIPOYLTRANSFERASE 2, MITOCHONDRIAL-RELATED"/>
    <property type="match status" value="1"/>
</dbReference>
<feature type="binding site" evidence="6">
    <location>
        <begin position="69"/>
        <end position="76"/>
    </location>
    <ligand>
        <name>substrate</name>
    </ligand>
</feature>
<evidence type="ECO:0000256" key="1">
    <source>
        <dbReference type="ARBA" id="ARBA00004821"/>
    </source>
</evidence>
<dbReference type="InterPro" id="IPR004143">
    <property type="entry name" value="BPL_LPL_catalytic"/>
</dbReference>
<evidence type="ECO:0000256" key="3">
    <source>
        <dbReference type="ARBA" id="ARBA00022679"/>
    </source>
</evidence>
<feature type="domain" description="BPL/LPL catalytic" evidence="7">
    <location>
        <begin position="30"/>
        <end position="206"/>
    </location>
</feature>
<dbReference type="Pfam" id="PF21948">
    <property type="entry name" value="LplA-B_cat"/>
    <property type="match status" value="1"/>
</dbReference>
<dbReference type="InterPro" id="IPR045864">
    <property type="entry name" value="aa-tRNA-synth_II/BPL/LPL"/>
</dbReference>
<dbReference type="InterPro" id="IPR000544">
    <property type="entry name" value="Octanoyltransferase"/>
</dbReference>
<reference evidence="8 9" key="1">
    <citation type="submission" date="2016-11" db="EMBL/GenBank/DDBJ databases">
        <authorList>
            <person name="Jaros S."/>
            <person name="Januszkiewicz K."/>
            <person name="Wedrychowicz H."/>
        </authorList>
    </citation>
    <scope>NUCLEOTIDE SEQUENCE [LARGE SCALE GENOMIC DNA]</scope>
    <source>
        <strain evidence="8 9">DSM 17737</strain>
    </source>
</reference>
<comment type="subcellular location">
    <subcellularLocation>
        <location evidence="6">Cytoplasm</location>
    </subcellularLocation>
</comment>
<dbReference type="PROSITE" id="PS51733">
    <property type="entry name" value="BPL_LPL_CATALYTIC"/>
    <property type="match status" value="1"/>
</dbReference>
<proteinExistence type="inferred from homology"/>
<feature type="binding site" evidence="6">
    <location>
        <begin position="136"/>
        <end position="138"/>
    </location>
    <ligand>
        <name>substrate</name>
    </ligand>
</feature>
<comment type="function">
    <text evidence="5 6">Catalyzes the transfer of endogenously produced octanoic acid from octanoyl-acyl-carrier-protein onto the lipoyl domains of lipoate-dependent enzymes. Lipoyl-ACP can also act as a substrate although octanoyl-ACP is likely to be the physiological substrate.</text>
</comment>
<dbReference type="AlphaFoldDB" id="A0A1N6EK86"/>
<comment type="catalytic activity">
    <reaction evidence="6">
        <text>octanoyl-[ACP] + L-lysyl-[protein] = N(6)-octanoyl-L-lysyl-[protein] + holo-[ACP] + H(+)</text>
        <dbReference type="Rhea" id="RHEA:17665"/>
        <dbReference type="Rhea" id="RHEA-COMP:9636"/>
        <dbReference type="Rhea" id="RHEA-COMP:9685"/>
        <dbReference type="Rhea" id="RHEA-COMP:9752"/>
        <dbReference type="Rhea" id="RHEA-COMP:9928"/>
        <dbReference type="ChEBI" id="CHEBI:15378"/>
        <dbReference type="ChEBI" id="CHEBI:29969"/>
        <dbReference type="ChEBI" id="CHEBI:64479"/>
        <dbReference type="ChEBI" id="CHEBI:78463"/>
        <dbReference type="ChEBI" id="CHEBI:78809"/>
        <dbReference type="EC" id="2.3.1.181"/>
    </reaction>
</comment>
<comment type="pathway">
    <text evidence="1 6">Protein modification; protein lipoylation via endogenous pathway; protein N(6)-(lipoyl)lysine from octanoyl-[acyl-carrier-protein]: step 1/2.</text>
</comment>
<evidence type="ECO:0000259" key="7">
    <source>
        <dbReference type="PROSITE" id="PS51733"/>
    </source>
</evidence>
<evidence type="ECO:0000256" key="2">
    <source>
        <dbReference type="ARBA" id="ARBA00022490"/>
    </source>
</evidence>
<feature type="active site" description="Acyl-thioester intermediate" evidence="6">
    <location>
        <position position="167"/>
    </location>
</feature>
<dbReference type="HAMAP" id="MF_00013">
    <property type="entry name" value="LipB"/>
    <property type="match status" value="1"/>
</dbReference>
<dbReference type="EMBL" id="FSRE01000002">
    <property type="protein sequence ID" value="SIN83377.1"/>
    <property type="molecule type" value="Genomic_DNA"/>
</dbReference>